<name>A0ABR0MWN2_GOSAR</name>
<dbReference type="PANTHER" id="PTHR11453">
    <property type="entry name" value="ANION EXCHANGE PROTEIN"/>
    <property type="match status" value="1"/>
</dbReference>
<keyword evidence="4 7" id="KW-1133">Transmembrane helix</keyword>
<comment type="caution">
    <text evidence="9">The sequence shown here is derived from an EMBL/GenBank/DDBJ whole genome shotgun (WGS) entry which is preliminary data.</text>
</comment>
<feature type="transmembrane region" description="Helical" evidence="7">
    <location>
        <begin position="235"/>
        <end position="255"/>
    </location>
</feature>
<dbReference type="EMBL" id="JARKNE010000011">
    <property type="protein sequence ID" value="KAK5782518.1"/>
    <property type="molecule type" value="Genomic_DNA"/>
</dbReference>
<dbReference type="Gene3D" id="1.10.287.570">
    <property type="entry name" value="Helical hairpin bin"/>
    <property type="match status" value="1"/>
</dbReference>
<feature type="transmembrane region" description="Helical" evidence="7">
    <location>
        <begin position="292"/>
        <end position="310"/>
    </location>
</feature>
<feature type="transmembrane region" description="Helical" evidence="7">
    <location>
        <begin position="554"/>
        <end position="580"/>
    </location>
</feature>
<evidence type="ECO:0000256" key="1">
    <source>
        <dbReference type="ARBA" id="ARBA00004141"/>
    </source>
</evidence>
<evidence type="ECO:0000256" key="3">
    <source>
        <dbReference type="ARBA" id="ARBA00022692"/>
    </source>
</evidence>
<feature type="compositionally biased region" description="Polar residues" evidence="6">
    <location>
        <begin position="690"/>
        <end position="700"/>
    </location>
</feature>
<dbReference type="Proteomes" id="UP001358586">
    <property type="component" value="Chromosome 11"/>
</dbReference>
<evidence type="ECO:0000313" key="10">
    <source>
        <dbReference type="Proteomes" id="UP001358586"/>
    </source>
</evidence>
<feature type="domain" description="Bicarbonate transporter-like transmembrane" evidence="8">
    <location>
        <begin position="7"/>
        <end position="180"/>
    </location>
</feature>
<feature type="domain" description="Bicarbonate transporter-like transmembrane" evidence="8">
    <location>
        <begin position="202"/>
        <end position="373"/>
    </location>
</feature>
<feature type="transmembrane region" description="Helical" evidence="7">
    <location>
        <begin position="32"/>
        <end position="54"/>
    </location>
</feature>
<evidence type="ECO:0000256" key="4">
    <source>
        <dbReference type="ARBA" id="ARBA00022989"/>
    </source>
</evidence>
<feature type="domain" description="Bicarbonate transporter-like transmembrane" evidence="8">
    <location>
        <begin position="460"/>
        <end position="602"/>
    </location>
</feature>
<protein>
    <recommendedName>
        <fullName evidence="8">Bicarbonate transporter-like transmembrane domain-containing protein</fullName>
    </recommendedName>
</protein>
<feature type="transmembrane region" description="Helical" evidence="7">
    <location>
        <begin position="121"/>
        <end position="142"/>
    </location>
</feature>
<feature type="transmembrane region" description="Helical" evidence="7">
    <location>
        <begin position="90"/>
        <end position="109"/>
    </location>
</feature>
<dbReference type="PANTHER" id="PTHR11453:SF82">
    <property type="entry name" value="BORON TRANSPORTER 1"/>
    <property type="match status" value="1"/>
</dbReference>
<evidence type="ECO:0000256" key="5">
    <source>
        <dbReference type="ARBA" id="ARBA00023136"/>
    </source>
</evidence>
<evidence type="ECO:0000256" key="2">
    <source>
        <dbReference type="ARBA" id="ARBA00006262"/>
    </source>
</evidence>
<feature type="region of interest" description="Disordered" evidence="6">
    <location>
        <begin position="671"/>
        <end position="700"/>
    </location>
</feature>
<evidence type="ECO:0000256" key="6">
    <source>
        <dbReference type="SAM" id="MobiDB-lite"/>
    </source>
</evidence>
<dbReference type="InterPro" id="IPR003020">
    <property type="entry name" value="HCO3_transpt_euk"/>
</dbReference>
<keyword evidence="3 7" id="KW-0812">Transmembrane</keyword>
<proteinExistence type="inferred from homology"/>
<gene>
    <name evidence="9" type="ORF">PVK06_037021</name>
</gene>
<evidence type="ECO:0000256" key="7">
    <source>
        <dbReference type="SAM" id="Phobius"/>
    </source>
</evidence>
<organism evidence="9 10">
    <name type="scientific">Gossypium arboreum</name>
    <name type="common">Tree cotton</name>
    <name type="synonym">Gossypium nanking</name>
    <dbReference type="NCBI Taxonomy" id="29729"/>
    <lineage>
        <taxon>Eukaryota</taxon>
        <taxon>Viridiplantae</taxon>
        <taxon>Streptophyta</taxon>
        <taxon>Embryophyta</taxon>
        <taxon>Tracheophyta</taxon>
        <taxon>Spermatophyta</taxon>
        <taxon>Magnoliopsida</taxon>
        <taxon>eudicotyledons</taxon>
        <taxon>Gunneridae</taxon>
        <taxon>Pentapetalae</taxon>
        <taxon>rosids</taxon>
        <taxon>malvids</taxon>
        <taxon>Malvales</taxon>
        <taxon>Malvaceae</taxon>
        <taxon>Malvoideae</taxon>
        <taxon>Gossypium</taxon>
    </lineage>
</organism>
<accession>A0ABR0MWN2</accession>
<evidence type="ECO:0000313" key="9">
    <source>
        <dbReference type="EMBL" id="KAK5782518.1"/>
    </source>
</evidence>
<evidence type="ECO:0000259" key="8">
    <source>
        <dbReference type="Pfam" id="PF00955"/>
    </source>
</evidence>
<dbReference type="InterPro" id="IPR011531">
    <property type="entry name" value="HCO3_transpt-like_TM_dom"/>
</dbReference>
<keyword evidence="5 7" id="KW-0472">Membrane</keyword>
<feature type="transmembrane region" description="Helical" evidence="7">
    <location>
        <begin position="196"/>
        <end position="215"/>
    </location>
</feature>
<feature type="transmembrane region" description="Helical" evidence="7">
    <location>
        <begin position="66"/>
        <end position="85"/>
    </location>
</feature>
<feature type="transmembrane region" description="Helical" evidence="7">
    <location>
        <begin position="331"/>
        <end position="351"/>
    </location>
</feature>
<sequence>MEETFVPFRGIKNDLKARLLCYKQDWTSGFRAGIRILAPTTYIFFASAIPVISFGEQLERSTDGSLTAVQTLASTALCGIIHSVFGGQPLLILGVAEPTVLMYTFMFNFAKDRKDLGHKLFLAWTGWVCVWTALLLFLLAILGACSIINRFTRVAGELFGLLIAMLFMQQAIRGIVEEFGIPQRENPQQTALQPSWRFGNGMFALVLSFGLLLTAIRSRKARSWCYGTGWLRGLIADYGVPLMVLVWTAISYIPVNDVPRGIPRRLYSPNPWSAGAYSNWTVIKEMVNVPPLYILGAFVPATMIAVLYYFDHSVASQLAQQKEFNLKKLPSYHYDLLLLGFLVILCGLIGIPPSNGVIPQSPMHTKSLATLKHQLLRNKLVSTARKCTSKNANLSQLYRSMQEAYNEMQTPLVYQLPSTLGLKHLKESTIRLASSTGCIDAPVDGTIFDVDKEIDELLPVEVKEQRLSNLLQALMVGGCVAAMPLLKKIPAAVLWGYFAFMAIESLPGNQFWERILLLFTAPSRRYKVLEEYHATFVETVPFKTIATFTLFQTIYLLVCFGITWIPLAGVLFPLLIMLLVPVRQYLLPMFFKAVHLQDLDAAEFEEAPPIPYMAFEDLELEGRTTTTMDGAEILDQIITTSRGEIHRMQSPNTSSVLEKAYSPQIRQLSPSLTEKGLELSPTPSPAPSTLGQSSRDSSSS</sequence>
<reference evidence="9 10" key="1">
    <citation type="submission" date="2023-03" db="EMBL/GenBank/DDBJ databases">
        <title>WGS of Gossypium arboreum.</title>
        <authorList>
            <person name="Yu D."/>
        </authorList>
    </citation>
    <scope>NUCLEOTIDE SEQUENCE [LARGE SCALE GENOMIC DNA]</scope>
    <source>
        <tissue evidence="9">Leaf</tissue>
    </source>
</reference>
<keyword evidence="10" id="KW-1185">Reference proteome</keyword>
<comment type="subcellular location">
    <subcellularLocation>
        <location evidence="1">Membrane</location>
        <topology evidence="1">Multi-pass membrane protein</topology>
    </subcellularLocation>
</comment>
<dbReference type="Pfam" id="PF00955">
    <property type="entry name" value="HCO3_cotransp"/>
    <property type="match status" value="3"/>
</dbReference>
<comment type="similarity">
    <text evidence="2">Belongs to the anion exchanger (TC 2.A.31.3) family.</text>
</comment>